<name>A0AAD7NSQ2_9AGAR</name>
<evidence type="ECO:0000256" key="1">
    <source>
        <dbReference type="SAM" id="MobiDB-lite"/>
    </source>
</evidence>
<feature type="region of interest" description="Disordered" evidence="1">
    <location>
        <begin position="113"/>
        <end position="135"/>
    </location>
</feature>
<proteinExistence type="predicted"/>
<organism evidence="2 3">
    <name type="scientific">Mycena metata</name>
    <dbReference type="NCBI Taxonomy" id="1033252"/>
    <lineage>
        <taxon>Eukaryota</taxon>
        <taxon>Fungi</taxon>
        <taxon>Dikarya</taxon>
        <taxon>Basidiomycota</taxon>
        <taxon>Agaricomycotina</taxon>
        <taxon>Agaricomycetes</taxon>
        <taxon>Agaricomycetidae</taxon>
        <taxon>Agaricales</taxon>
        <taxon>Marasmiineae</taxon>
        <taxon>Mycenaceae</taxon>
        <taxon>Mycena</taxon>
    </lineage>
</organism>
<comment type="caution">
    <text evidence="2">The sequence shown here is derived from an EMBL/GenBank/DDBJ whole genome shotgun (WGS) entry which is preliminary data.</text>
</comment>
<protein>
    <submittedName>
        <fullName evidence="2">Uncharacterized protein</fullName>
    </submittedName>
</protein>
<dbReference type="EMBL" id="JARKIB010000012">
    <property type="protein sequence ID" value="KAJ7774018.1"/>
    <property type="molecule type" value="Genomic_DNA"/>
</dbReference>
<feature type="region of interest" description="Disordered" evidence="1">
    <location>
        <begin position="52"/>
        <end position="72"/>
    </location>
</feature>
<sequence length="247" mass="26858">ETCEHYIGSIQERLGDGVSVGGGACVPYVLVRRTSRWCSRYRDYDPTVEDVPWRGQEEYGSPSPPAAQTRGPAEHRLSGLFSMKHLSRSGSTSASISANEHQVYSHAVNSLPARPSVSAPQQTGESSPKPTTKEDSRLEALARLQSFDGAFPASQDVLSVTGLTLKEGKTIEDVRLLLPKSAREEDQVLASVLAMVFALERVRASGGQADRDAWVGMYDEVRAWLESVLQGRGVVRSLEEKVAAMLA</sequence>
<keyword evidence="3" id="KW-1185">Reference proteome</keyword>
<feature type="non-terminal residue" evidence="2">
    <location>
        <position position="247"/>
    </location>
</feature>
<evidence type="ECO:0000313" key="2">
    <source>
        <dbReference type="EMBL" id="KAJ7774018.1"/>
    </source>
</evidence>
<dbReference type="AlphaFoldDB" id="A0AAD7NSQ2"/>
<dbReference type="Proteomes" id="UP001215598">
    <property type="component" value="Unassembled WGS sequence"/>
</dbReference>
<evidence type="ECO:0000313" key="3">
    <source>
        <dbReference type="Proteomes" id="UP001215598"/>
    </source>
</evidence>
<reference evidence="2" key="1">
    <citation type="submission" date="2023-03" db="EMBL/GenBank/DDBJ databases">
        <title>Massive genome expansion in bonnet fungi (Mycena s.s.) driven by repeated elements and novel gene families across ecological guilds.</title>
        <authorList>
            <consortium name="Lawrence Berkeley National Laboratory"/>
            <person name="Harder C.B."/>
            <person name="Miyauchi S."/>
            <person name="Viragh M."/>
            <person name="Kuo A."/>
            <person name="Thoen E."/>
            <person name="Andreopoulos B."/>
            <person name="Lu D."/>
            <person name="Skrede I."/>
            <person name="Drula E."/>
            <person name="Henrissat B."/>
            <person name="Morin E."/>
            <person name="Kohler A."/>
            <person name="Barry K."/>
            <person name="LaButti K."/>
            <person name="Morin E."/>
            <person name="Salamov A."/>
            <person name="Lipzen A."/>
            <person name="Mereny Z."/>
            <person name="Hegedus B."/>
            <person name="Baldrian P."/>
            <person name="Stursova M."/>
            <person name="Weitz H."/>
            <person name="Taylor A."/>
            <person name="Grigoriev I.V."/>
            <person name="Nagy L.G."/>
            <person name="Martin F."/>
            <person name="Kauserud H."/>
        </authorList>
    </citation>
    <scope>NUCLEOTIDE SEQUENCE</scope>
    <source>
        <strain evidence="2">CBHHK182m</strain>
    </source>
</reference>
<accession>A0AAD7NSQ2</accession>
<feature type="compositionally biased region" description="Polar residues" evidence="1">
    <location>
        <begin position="118"/>
        <end position="130"/>
    </location>
</feature>
<gene>
    <name evidence="2" type="ORF">B0H16DRAFT_1510760</name>
</gene>